<name>A0A1V3W8X6_MYCKA</name>
<accession>A0A1V3W8X6</accession>
<dbReference type="Proteomes" id="UP000189229">
    <property type="component" value="Unassembled WGS sequence"/>
</dbReference>
<protein>
    <submittedName>
        <fullName evidence="1">Uncharacterized protein</fullName>
    </submittedName>
</protein>
<reference evidence="1 2" key="1">
    <citation type="submission" date="2017-02" db="EMBL/GenBank/DDBJ databases">
        <title>Complete genome sequences of Mycobacterium kansasii strains isolated from rhesus macaques.</title>
        <authorList>
            <person name="Panda A."/>
            <person name="Nagaraj S."/>
            <person name="Zhao X."/>
            <person name="Tettelin H."/>
            <person name="Detolla L.J."/>
        </authorList>
    </citation>
    <scope>NUCLEOTIDE SEQUENCE [LARGE SCALE GENOMIC DNA]</scope>
    <source>
        <strain evidence="1 2">11-3813</strain>
    </source>
</reference>
<sequence length="41" mass="4288">MAAAQDQRTRVAITKAATHVPTVVLASSVWRGPPTATSPDQ</sequence>
<dbReference type="AlphaFoldDB" id="A0A1V3W8X6"/>
<evidence type="ECO:0000313" key="2">
    <source>
        <dbReference type="Proteomes" id="UP000189229"/>
    </source>
</evidence>
<gene>
    <name evidence="1" type="ORF">BZL30_9471</name>
</gene>
<organism evidence="1 2">
    <name type="scientific">Mycobacterium kansasii</name>
    <dbReference type="NCBI Taxonomy" id="1768"/>
    <lineage>
        <taxon>Bacteria</taxon>
        <taxon>Bacillati</taxon>
        <taxon>Actinomycetota</taxon>
        <taxon>Actinomycetes</taxon>
        <taxon>Mycobacteriales</taxon>
        <taxon>Mycobacteriaceae</taxon>
        <taxon>Mycobacterium</taxon>
    </lineage>
</organism>
<comment type="caution">
    <text evidence="1">The sequence shown here is derived from an EMBL/GenBank/DDBJ whole genome shotgun (WGS) entry which is preliminary data.</text>
</comment>
<dbReference type="EMBL" id="MVBM01000019">
    <property type="protein sequence ID" value="OOK63410.1"/>
    <property type="molecule type" value="Genomic_DNA"/>
</dbReference>
<evidence type="ECO:0000313" key="1">
    <source>
        <dbReference type="EMBL" id="OOK63410.1"/>
    </source>
</evidence>
<proteinExistence type="predicted"/>